<keyword evidence="2" id="KW-1185">Reference proteome</keyword>
<accession>A0A6I6MRL1</accession>
<dbReference type="EMBL" id="CP047020">
    <property type="protein sequence ID" value="QHA02112.1"/>
    <property type="molecule type" value="Genomic_DNA"/>
</dbReference>
<protein>
    <submittedName>
        <fullName evidence="1">Uncharacterized protein</fullName>
    </submittedName>
</protein>
<dbReference type="AlphaFoldDB" id="A0A6I6MRL1"/>
<gene>
    <name evidence="1" type="ORF">GQF42_00945</name>
</gene>
<reference evidence="1 2" key="1">
    <citation type="submission" date="2019-12" db="EMBL/GenBank/DDBJ databases">
        <title>Streptomyces sp. strain T44 isolated from rhizosphere soil of Broussonetia papyrifera.</title>
        <authorList>
            <person name="Mo P."/>
        </authorList>
    </citation>
    <scope>NUCLEOTIDE SEQUENCE [LARGE SCALE GENOMIC DNA]</scope>
    <source>
        <strain evidence="1 2">T44</strain>
    </source>
</reference>
<sequence length="147" mass="16340">MGLLGSFSAVVLVERHLFALVDTDPEREGTFSQLPDDLTFLAHEGSVVVASDLEDQMARVRVEVWDSPPDVPSGEGFASLGEPSTVSFESEEIQLVNLMLEPASEEYRLAGAGPYRVRVLASPQQEDPEEELDAYRMFEHFVIQLWA</sequence>
<proteinExistence type="predicted"/>
<evidence type="ECO:0000313" key="2">
    <source>
        <dbReference type="Proteomes" id="UP000436138"/>
    </source>
</evidence>
<dbReference type="RefSeq" id="WP_158916819.1">
    <property type="nucleotide sequence ID" value="NZ_CP047020.1"/>
</dbReference>
<dbReference type="Proteomes" id="UP000436138">
    <property type="component" value="Chromosome"/>
</dbReference>
<organism evidence="1 2">
    <name type="scientific">Streptomyces broussonetiae</name>
    <dbReference type="NCBI Taxonomy" id="2686304"/>
    <lineage>
        <taxon>Bacteria</taxon>
        <taxon>Bacillati</taxon>
        <taxon>Actinomycetota</taxon>
        <taxon>Actinomycetes</taxon>
        <taxon>Kitasatosporales</taxon>
        <taxon>Streptomycetaceae</taxon>
        <taxon>Streptomyces</taxon>
    </lineage>
</organism>
<evidence type="ECO:0000313" key="1">
    <source>
        <dbReference type="EMBL" id="QHA02112.1"/>
    </source>
</evidence>
<dbReference type="KEGG" id="sbro:GQF42_00945"/>
<name>A0A6I6MRL1_9ACTN</name>